<sequence>MKSSRYGGCPITAAMCSETPTATRMPYRHTPVSKGFHADFRYPHTLA</sequence>
<organism evidence="1 2">
    <name type="scientific">Burkholderia humptydooensis MSMB43</name>
    <dbReference type="NCBI Taxonomy" id="441157"/>
    <lineage>
        <taxon>Bacteria</taxon>
        <taxon>Pseudomonadati</taxon>
        <taxon>Pseudomonadota</taxon>
        <taxon>Betaproteobacteria</taxon>
        <taxon>Burkholderiales</taxon>
        <taxon>Burkholderiaceae</taxon>
        <taxon>Burkholderia</taxon>
        <taxon>pseudomallei group</taxon>
    </lineage>
</organism>
<keyword evidence="2" id="KW-1185">Reference proteome</keyword>
<dbReference type="EMBL" id="JH692061">
    <property type="protein sequence ID" value="EIP89797.1"/>
    <property type="molecule type" value="Genomic_DNA"/>
</dbReference>
<proteinExistence type="predicted"/>
<dbReference type="Proteomes" id="UP000004682">
    <property type="component" value="Unassembled WGS sequence"/>
</dbReference>
<protein>
    <submittedName>
        <fullName evidence="1">PilL protein</fullName>
    </submittedName>
</protein>
<evidence type="ECO:0000313" key="1">
    <source>
        <dbReference type="EMBL" id="EIP89797.1"/>
    </source>
</evidence>
<reference evidence="2" key="1">
    <citation type="journal article" date="2012" name="J. Bacteriol.">
        <title>Revised Genome Sequence of Burkholderia thailandensis MSMB43 with Improved Annotation.</title>
        <authorList>
            <person name="Zhuo Y."/>
            <person name="Liu L."/>
            <person name="Wang Q."/>
            <person name="Liu X."/>
            <person name="Ren B."/>
            <person name="Liu M."/>
            <person name="Ni P."/>
            <person name="Cheng Y.Q."/>
            <person name="Zhang L."/>
        </authorList>
    </citation>
    <scope>NUCLEOTIDE SEQUENCE [LARGE SCALE GENOMIC DNA]</scope>
    <source>
        <strain evidence="2">MSMB43</strain>
    </source>
</reference>
<accession>A0ABN0GC80</accession>
<evidence type="ECO:0000313" key="2">
    <source>
        <dbReference type="Proteomes" id="UP000004682"/>
    </source>
</evidence>
<name>A0ABN0GC80_9BURK</name>
<gene>
    <name evidence="1" type="ORF">A33K_13379</name>
</gene>